<proteinExistence type="predicted"/>
<feature type="transmembrane region" description="Helical" evidence="2">
    <location>
        <begin position="24"/>
        <end position="45"/>
    </location>
</feature>
<dbReference type="Proteomes" id="UP000022141">
    <property type="component" value="Unassembled WGS sequence"/>
</dbReference>
<evidence type="ECO:0008006" key="5">
    <source>
        <dbReference type="Google" id="ProtNLM"/>
    </source>
</evidence>
<feature type="region of interest" description="Disordered" evidence="1">
    <location>
        <begin position="182"/>
        <end position="205"/>
    </location>
</feature>
<name>A0A011PSM9_ACCRE</name>
<sequence>MKPLHVDFVVRPLWRQPVAARGRAILVALGAVAGVAAVALSWQVLHLERQIAETTQAIALARHEVAARTPPPRPPLLLSEAQVLAINGAIGQLNTPWPALLDAFESVATAKVALLQIEPDNRRRLVKGVAEARDHQGMLDYLAALGSAAPFVRAVVSKQEINDRDPHRPLRFSFEALFDETSGDSAADNGAANRAAPGEHARERQ</sequence>
<comment type="caution">
    <text evidence="3">The sequence shown here is derived from an EMBL/GenBank/DDBJ whole genome shotgun (WGS) entry which is preliminary data.</text>
</comment>
<dbReference type="EMBL" id="JEMY01000006">
    <property type="protein sequence ID" value="EXI90401.1"/>
    <property type="molecule type" value="Genomic_DNA"/>
</dbReference>
<keyword evidence="2" id="KW-0812">Transmembrane</keyword>
<gene>
    <name evidence="3" type="ORF">AW11_00756</name>
</gene>
<evidence type="ECO:0000313" key="4">
    <source>
        <dbReference type="Proteomes" id="UP000022141"/>
    </source>
</evidence>
<protein>
    <recommendedName>
        <fullName evidence="5">Fimbrial assembly family protein</fullName>
    </recommendedName>
</protein>
<evidence type="ECO:0000256" key="2">
    <source>
        <dbReference type="SAM" id="Phobius"/>
    </source>
</evidence>
<organism evidence="3 4">
    <name type="scientific">Accumulibacter regalis</name>
    <dbReference type="NCBI Taxonomy" id="522306"/>
    <lineage>
        <taxon>Bacteria</taxon>
        <taxon>Pseudomonadati</taxon>
        <taxon>Pseudomonadota</taxon>
        <taxon>Betaproteobacteria</taxon>
        <taxon>Candidatus Accumulibacter</taxon>
    </lineage>
</organism>
<dbReference type="STRING" id="1454004.AW11_00756"/>
<reference evidence="3" key="1">
    <citation type="submission" date="2014-02" db="EMBL/GenBank/DDBJ databases">
        <title>Expanding our view of genomic diversity in Candidatus Accumulibacter clades.</title>
        <authorList>
            <person name="Skennerton C.T."/>
            <person name="Barr J.J."/>
            <person name="Slater F.R."/>
            <person name="Bond P.L."/>
            <person name="Tyson G.W."/>
        </authorList>
    </citation>
    <scope>NUCLEOTIDE SEQUENCE [LARGE SCALE GENOMIC DNA]</scope>
</reference>
<keyword evidence="4" id="KW-1185">Reference proteome</keyword>
<feature type="compositionally biased region" description="Low complexity" evidence="1">
    <location>
        <begin position="183"/>
        <end position="196"/>
    </location>
</feature>
<dbReference type="eggNOG" id="ENOG5032YN4">
    <property type="taxonomic scope" value="Bacteria"/>
</dbReference>
<dbReference type="AlphaFoldDB" id="A0A011PSM9"/>
<evidence type="ECO:0000256" key="1">
    <source>
        <dbReference type="SAM" id="MobiDB-lite"/>
    </source>
</evidence>
<evidence type="ECO:0000313" key="3">
    <source>
        <dbReference type="EMBL" id="EXI90401.1"/>
    </source>
</evidence>
<keyword evidence="2" id="KW-0472">Membrane</keyword>
<accession>A0A011PSM9</accession>
<keyword evidence="2" id="KW-1133">Transmembrane helix</keyword>
<dbReference type="PATRIC" id="fig|1454004.3.peg.782"/>